<feature type="domain" description="PAS" evidence="9">
    <location>
        <begin position="14"/>
        <end position="82"/>
    </location>
</feature>
<comment type="caution">
    <text evidence="11">The sequence shown here is derived from an EMBL/GenBank/DDBJ whole genome shotgun (WGS) entry which is preliminary data.</text>
</comment>
<evidence type="ECO:0000256" key="6">
    <source>
        <dbReference type="SAM" id="Coils"/>
    </source>
</evidence>
<name>D6SKD6_9BACT</name>
<dbReference type="SUPFAM" id="SSF47384">
    <property type="entry name" value="Homodimeric domain of signal transducing histidine kinase"/>
    <property type="match status" value="1"/>
</dbReference>
<dbReference type="SMART" id="SM00387">
    <property type="entry name" value="HATPase_c"/>
    <property type="match status" value="1"/>
</dbReference>
<dbReference type="Gene3D" id="3.30.450.40">
    <property type="match status" value="1"/>
</dbReference>
<feature type="domain" description="Response regulatory" evidence="8">
    <location>
        <begin position="948"/>
        <end position="1062"/>
    </location>
</feature>
<dbReference type="InterPro" id="IPR001610">
    <property type="entry name" value="PAC"/>
</dbReference>
<evidence type="ECO:0000259" key="8">
    <source>
        <dbReference type="PROSITE" id="PS50110"/>
    </source>
</evidence>
<dbReference type="Pfam" id="PF13185">
    <property type="entry name" value="GAF_2"/>
    <property type="match status" value="1"/>
</dbReference>
<dbReference type="SUPFAM" id="SSF52172">
    <property type="entry name" value="CheY-like"/>
    <property type="match status" value="1"/>
</dbReference>
<evidence type="ECO:0000259" key="9">
    <source>
        <dbReference type="PROSITE" id="PS50112"/>
    </source>
</evidence>
<dbReference type="SMART" id="SM00086">
    <property type="entry name" value="PAC"/>
    <property type="match status" value="2"/>
</dbReference>
<dbReference type="PROSITE" id="PS50110">
    <property type="entry name" value="RESPONSE_REGULATORY"/>
    <property type="match status" value="1"/>
</dbReference>
<dbReference type="CDD" id="cd00130">
    <property type="entry name" value="PAS"/>
    <property type="match status" value="3"/>
</dbReference>
<dbReference type="Pfam" id="PF08447">
    <property type="entry name" value="PAS_3"/>
    <property type="match status" value="1"/>
</dbReference>
<dbReference type="SUPFAM" id="SSF55874">
    <property type="entry name" value="ATPase domain of HSP90 chaperone/DNA topoisomerase II/histidine kinase"/>
    <property type="match status" value="1"/>
</dbReference>
<keyword evidence="12" id="KW-1185">Reference proteome</keyword>
<dbReference type="SMART" id="SM00091">
    <property type="entry name" value="PAS"/>
    <property type="match status" value="4"/>
</dbReference>
<keyword evidence="6" id="KW-0175">Coiled coil</keyword>
<dbReference type="InterPro" id="IPR003594">
    <property type="entry name" value="HATPase_dom"/>
</dbReference>
<dbReference type="eggNOG" id="COG3829">
    <property type="taxonomic scope" value="Bacteria"/>
</dbReference>
<accession>D6SKD6</accession>
<dbReference type="OrthoDB" id="9813024at2"/>
<dbReference type="InterPro" id="IPR003018">
    <property type="entry name" value="GAF"/>
</dbReference>
<feature type="modified residue" description="4-aspartylphosphate" evidence="5">
    <location>
        <position position="999"/>
    </location>
</feature>
<feature type="coiled-coil region" evidence="6">
    <location>
        <begin position="369"/>
        <end position="396"/>
    </location>
</feature>
<feature type="domain" description="Histidine kinase" evidence="7">
    <location>
        <begin position="704"/>
        <end position="927"/>
    </location>
</feature>
<dbReference type="SUPFAM" id="SSF55785">
    <property type="entry name" value="PYP-like sensor domain (PAS domain)"/>
    <property type="match status" value="4"/>
</dbReference>
<dbReference type="PRINTS" id="PR00344">
    <property type="entry name" value="BCTRLSENSOR"/>
</dbReference>
<feature type="domain" description="PAC" evidence="10">
    <location>
        <begin position="334"/>
        <end position="388"/>
    </location>
</feature>
<dbReference type="InterPro" id="IPR005467">
    <property type="entry name" value="His_kinase_dom"/>
</dbReference>
<dbReference type="Pfam" id="PF00072">
    <property type="entry name" value="Response_reg"/>
    <property type="match status" value="1"/>
</dbReference>
<dbReference type="SUPFAM" id="SSF55781">
    <property type="entry name" value="GAF domain-like"/>
    <property type="match status" value="1"/>
</dbReference>
<dbReference type="Gene3D" id="1.10.287.130">
    <property type="match status" value="1"/>
</dbReference>
<feature type="domain" description="PAS" evidence="9">
    <location>
        <begin position="142"/>
        <end position="215"/>
    </location>
</feature>
<evidence type="ECO:0000256" key="2">
    <source>
        <dbReference type="ARBA" id="ARBA00012438"/>
    </source>
</evidence>
<dbReference type="SMART" id="SM00448">
    <property type="entry name" value="REC"/>
    <property type="match status" value="1"/>
</dbReference>
<dbReference type="InterPro" id="IPR001789">
    <property type="entry name" value="Sig_transdc_resp-reg_receiver"/>
</dbReference>
<gene>
    <name evidence="11" type="ORF">Dthio_PD3807</name>
</gene>
<comment type="catalytic activity">
    <reaction evidence="1">
        <text>ATP + protein L-histidine = ADP + protein N-phospho-L-histidine.</text>
        <dbReference type="EC" id="2.7.13.3"/>
    </reaction>
</comment>
<organism evidence="11 12">
    <name type="scientific">Desulfonatronospira thiodismutans ASO3-1</name>
    <dbReference type="NCBI Taxonomy" id="555779"/>
    <lineage>
        <taxon>Bacteria</taxon>
        <taxon>Pseudomonadati</taxon>
        <taxon>Thermodesulfobacteriota</taxon>
        <taxon>Desulfovibrionia</taxon>
        <taxon>Desulfovibrionales</taxon>
        <taxon>Desulfonatronovibrionaceae</taxon>
        <taxon>Desulfonatronospira</taxon>
    </lineage>
</organism>
<keyword evidence="3" id="KW-0808">Transferase</keyword>
<dbReference type="InterPro" id="IPR036890">
    <property type="entry name" value="HATPase_C_sf"/>
</dbReference>
<dbReference type="Pfam" id="PF08448">
    <property type="entry name" value="PAS_4"/>
    <property type="match status" value="1"/>
</dbReference>
<dbReference type="eggNOG" id="COG4191">
    <property type="taxonomic scope" value="Bacteria"/>
</dbReference>
<dbReference type="GO" id="GO:0000155">
    <property type="term" value="F:phosphorelay sensor kinase activity"/>
    <property type="evidence" value="ECO:0007669"/>
    <property type="project" value="InterPro"/>
</dbReference>
<dbReference type="InterPro" id="IPR013656">
    <property type="entry name" value="PAS_4"/>
</dbReference>
<evidence type="ECO:0000313" key="11">
    <source>
        <dbReference type="EMBL" id="EFI36339.1"/>
    </source>
</evidence>
<reference evidence="11" key="1">
    <citation type="submission" date="2010-05" db="EMBL/GenBank/DDBJ databases">
        <title>The draft genome of Desulfonatronospira thiodismutans ASO3-1.</title>
        <authorList>
            <consortium name="US DOE Joint Genome Institute (JGI-PGF)"/>
            <person name="Lucas S."/>
            <person name="Copeland A."/>
            <person name="Lapidus A."/>
            <person name="Cheng J.-F."/>
            <person name="Bruce D."/>
            <person name="Goodwin L."/>
            <person name="Pitluck S."/>
            <person name="Chertkov O."/>
            <person name="Brettin T."/>
            <person name="Detter J.C."/>
            <person name="Han C."/>
            <person name="Land M.L."/>
            <person name="Hauser L."/>
            <person name="Kyrpides N."/>
            <person name="Mikhailova N."/>
            <person name="Muyzer G."/>
            <person name="Woyke T."/>
        </authorList>
    </citation>
    <scope>NUCLEOTIDE SEQUENCE [LARGE SCALE GENOMIC DNA]</scope>
    <source>
        <strain evidence="11">ASO3-1</strain>
    </source>
</reference>
<dbReference type="InterPro" id="IPR000014">
    <property type="entry name" value="PAS"/>
</dbReference>
<dbReference type="Pfam" id="PF13426">
    <property type="entry name" value="PAS_9"/>
    <property type="match status" value="1"/>
</dbReference>
<dbReference type="InterPro" id="IPR035965">
    <property type="entry name" value="PAS-like_dom_sf"/>
</dbReference>
<dbReference type="InterPro" id="IPR036097">
    <property type="entry name" value="HisK_dim/P_sf"/>
</dbReference>
<dbReference type="EMBL" id="ACJN02000001">
    <property type="protein sequence ID" value="EFI36339.1"/>
    <property type="molecule type" value="Genomic_DNA"/>
</dbReference>
<dbReference type="InterPro" id="IPR011006">
    <property type="entry name" value="CheY-like_superfamily"/>
</dbReference>
<dbReference type="InterPro" id="IPR029016">
    <property type="entry name" value="GAF-like_dom_sf"/>
</dbReference>
<dbReference type="Gene3D" id="3.30.450.20">
    <property type="entry name" value="PAS domain"/>
    <property type="match status" value="4"/>
</dbReference>
<evidence type="ECO:0000256" key="1">
    <source>
        <dbReference type="ARBA" id="ARBA00000085"/>
    </source>
</evidence>
<evidence type="ECO:0000259" key="10">
    <source>
        <dbReference type="PROSITE" id="PS50113"/>
    </source>
</evidence>
<dbReference type="Gene3D" id="3.40.50.2300">
    <property type="match status" value="1"/>
</dbReference>
<keyword evidence="5" id="KW-0597">Phosphoprotein</keyword>
<dbReference type="Pfam" id="PF02518">
    <property type="entry name" value="HATPase_c"/>
    <property type="match status" value="1"/>
</dbReference>
<dbReference type="EC" id="2.7.13.3" evidence="2"/>
<evidence type="ECO:0000259" key="7">
    <source>
        <dbReference type="PROSITE" id="PS50109"/>
    </source>
</evidence>
<dbReference type="PANTHER" id="PTHR43065:SF42">
    <property type="entry name" value="TWO-COMPONENT SENSOR PPRA"/>
    <property type="match status" value="1"/>
</dbReference>
<evidence type="ECO:0000256" key="3">
    <source>
        <dbReference type="ARBA" id="ARBA00022679"/>
    </source>
</evidence>
<dbReference type="PROSITE" id="PS50113">
    <property type="entry name" value="PAC"/>
    <property type="match status" value="2"/>
</dbReference>
<dbReference type="RefSeq" id="WP_008869458.1">
    <property type="nucleotide sequence ID" value="NZ_ACJN02000001.1"/>
</dbReference>
<dbReference type="Pfam" id="PF13188">
    <property type="entry name" value="PAS_8"/>
    <property type="match status" value="1"/>
</dbReference>
<evidence type="ECO:0000256" key="5">
    <source>
        <dbReference type="PROSITE-ProRule" id="PRU00169"/>
    </source>
</evidence>
<dbReference type="InterPro" id="IPR000700">
    <property type="entry name" value="PAS-assoc_C"/>
</dbReference>
<feature type="domain" description="PAS" evidence="9">
    <location>
        <begin position="389"/>
        <end position="443"/>
    </location>
</feature>
<dbReference type="NCBIfam" id="TIGR00229">
    <property type="entry name" value="sensory_box"/>
    <property type="match status" value="3"/>
</dbReference>
<sequence>MPQDNTSKGLSELTPEQCQELFTNAPIGVFTTTSDGHLLSTNPFLAQMHGYDTPEELIDSITDIPSQLYADPEDRSKLQQQLATRGQVQNFECRFLRRDGSVFWASINIRAVRDATGSFTHYQGFVSDITAHKQTEEALRKSEEKYRTVFENTGTASCILEKDGTISLVNARFAQLAGYHPEQIENKKTWMEFVVPEDLESMRHQHNLRRKDRKKALTEYEFRFVDKDSNVKNIYLYIDMIPGTDKSVASLLDITDLKRSEQEMKAQKRLLEGIINGVSDVLAIQYPDLSIERYNQTGYDLLGMSLDEVKGRKCFELIGRLQECEECATRKALKSRKAEQIEKFVPELGIYLECRSNPILDEKGNVVQLIEQLRDITEYKQKAEALRESEQKLRSLFSAMTEAVVLHELVFDSRGEAIDYRIIDCNQAFTKMTGISKAEAVGKLATEVYGTDTPPYWQEFSQVAITGTPLDFSTYYQPLNKHLRISVVSPEKNKFATIITDITELKKAEETIRLNEKRLQTLLDLNNMKDASVTELTHFAMEAAVSLTGSSMGYVAFPSEDETVLNMFAWSSKAMQECAIKDKHVEFKVCDTGLWGEAIRQRRAIITNDYSTSSPLKKGMPEGHVHVTRHMNVPIFDQDRIVIVAGAANKPTAYSDDDVRQLELLMSGLWTILCRKRAEQEREQLQARLLQAQKMESIGIMAGGVAHDFNNLLQTMSGNIEFLLQDKSADHPDISRLQAISRSIARSASLVQQLLLAGRKAKFQKVQVDLNEELQEVFQMLERVVPKMIALELHLDPYIEPIAADPVQIEQVLLNLANNAVDAMPQGGRLAFETNSVVLDEAFVKLHPGVTPGNYVLLSVTDTGCGMDRETLHHIFDPFFTTKETGKGNGLGLATAYGIINAHGGYIQCYSEPGQGTTFKIFFPVQEADALQPDESAPAENAPGGRETILVVDDEPEIRELTREALESLGYSARVASSGEEALDIYKQQGENVDLVLLDLNMPGMGGRKCLQELLHLDPRVRVLIASGYASNGLDVLNIGSRGYLGKPYQINELAAKIREVLDDA</sequence>
<keyword evidence="4 11" id="KW-0418">Kinase</keyword>
<feature type="domain" description="PAC" evidence="10">
    <location>
        <begin position="89"/>
        <end position="141"/>
    </location>
</feature>
<dbReference type="Gene3D" id="3.30.565.10">
    <property type="entry name" value="Histidine kinase-like ATPase, C-terminal domain"/>
    <property type="match status" value="1"/>
</dbReference>
<dbReference type="PANTHER" id="PTHR43065">
    <property type="entry name" value="SENSOR HISTIDINE KINASE"/>
    <property type="match status" value="1"/>
</dbReference>
<proteinExistence type="predicted"/>
<dbReference type="InterPro" id="IPR013655">
    <property type="entry name" value="PAS_fold_3"/>
</dbReference>
<dbReference type="Proteomes" id="UP000005496">
    <property type="component" value="Unassembled WGS sequence"/>
</dbReference>
<dbReference type="AlphaFoldDB" id="D6SKD6"/>
<dbReference type="PROSITE" id="PS50112">
    <property type="entry name" value="PAS"/>
    <property type="match status" value="3"/>
</dbReference>
<evidence type="ECO:0000256" key="4">
    <source>
        <dbReference type="ARBA" id="ARBA00022777"/>
    </source>
</evidence>
<dbReference type="PROSITE" id="PS50109">
    <property type="entry name" value="HIS_KIN"/>
    <property type="match status" value="1"/>
</dbReference>
<protein>
    <recommendedName>
        <fullName evidence="2">histidine kinase</fullName>
        <ecNumber evidence="2">2.7.13.3</ecNumber>
    </recommendedName>
</protein>
<dbReference type="InterPro" id="IPR004358">
    <property type="entry name" value="Sig_transdc_His_kin-like_C"/>
</dbReference>
<dbReference type="eggNOG" id="COG2203">
    <property type="taxonomic scope" value="Bacteria"/>
</dbReference>
<evidence type="ECO:0000313" key="12">
    <source>
        <dbReference type="Proteomes" id="UP000005496"/>
    </source>
</evidence>